<protein>
    <submittedName>
        <fullName evidence="3">Uncharacterized protein</fullName>
    </submittedName>
</protein>
<feature type="compositionally biased region" description="Polar residues" evidence="1">
    <location>
        <begin position="323"/>
        <end position="341"/>
    </location>
</feature>
<accession>A0A401G5E2</accession>
<proteinExistence type="predicted"/>
<feature type="chain" id="PRO_5019385283" evidence="2">
    <location>
        <begin position="22"/>
        <end position="507"/>
    </location>
</feature>
<name>A0A401G5E2_9APHY</name>
<comment type="caution">
    <text evidence="3">The sequence shown here is derived from an EMBL/GenBank/DDBJ whole genome shotgun (WGS) entry which is preliminary data.</text>
</comment>
<feature type="compositionally biased region" description="Basic residues" evidence="1">
    <location>
        <begin position="96"/>
        <end position="120"/>
    </location>
</feature>
<feature type="region of interest" description="Disordered" evidence="1">
    <location>
        <begin position="96"/>
        <end position="135"/>
    </location>
</feature>
<dbReference type="GeneID" id="38774295"/>
<keyword evidence="4" id="KW-1185">Reference proteome</keyword>
<feature type="compositionally biased region" description="Polar residues" evidence="1">
    <location>
        <begin position="380"/>
        <end position="393"/>
    </location>
</feature>
<sequence length="507" mass="55340">MRSSTVLAVVTVVATPVLVGAVPTPADGSEALSFGDGLKIGKDVLGIFHSSSNNKNQQHSRDYDELLARNFEDIMARAEPAPTHAAVHEHVHQHAHKHHAHKHQKSHKHYHGHKHAPGHAHHAEQNAEHAAAYPSSKHAVIPPAHVAREPSYSMPKGQNSFGHAGEHVGVKSHHRDVEVREPHYPSFQGYKGGQHGGYVRELEDREFDDIFARAEAASARPNAHATAYTHEHVKGHAYNGHKHYKGYKHGAQENVQADPVAALPSHASAQPIHTSVHAARGSTLGSPGHSSAGGPKKPHRSIDEILAREDGNEAHSWRPSAQPIHTSVHTARGSTLGSPGHSSAGGPKKPHRSIDEILAREDGNEAHSWRPSAQPIHTSVHTARGSTLGSPGHSSAGGPKKPHRSIDEILAREDGNEVHSWRPTLDSAHFVRGLFYDGRNDLKQSRVYDELIAREFDDVMAREDDEIMAREDDDHMAPSLNTRLEILKKNGGRTDIFARNMALAELD</sequence>
<feature type="region of interest" description="Disordered" evidence="1">
    <location>
        <begin position="380"/>
        <end position="403"/>
    </location>
</feature>
<gene>
    <name evidence="3" type="ORF">SCP_0102510</name>
</gene>
<evidence type="ECO:0000313" key="4">
    <source>
        <dbReference type="Proteomes" id="UP000287166"/>
    </source>
</evidence>
<dbReference type="InParanoid" id="A0A401G5E2"/>
<dbReference type="RefSeq" id="XP_027608291.1">
    <property type="nucleotide sequence ID" value="XM_027752490.1"/>
</dbReference>
<feature type="signal peptide" evidence="2">
    <location>
        <begin position="1"/>
        <end position="21"/>
    </location>
</feature>
<dbReference type="EMBL" id="BFAD01000001">
    <property type="protein sequence ID" value="GBE77378.1"/>
    <property type="molecule type" value="Genomic_DNA"/>
</dbReference>
<dbReference type="Proteomes" id="UP000287166">
    <property type="component" value="Unassembled WGS sequence"/>
</dbReference>
<evidence type="ECO:0000313" key="3">
    <source>
        <dbReference type="EMBL" id="GBE77378.1"/>
    </source>
</evidence>
<feature type="region of interest" description="Disordered" evidence="1">
    <location>
        <begin position="311"/>
        <end position="351"/>
    </location>
</feature>
<dbReference type="STRING" id="139825.A0A401G5E2"/>
<organism evidence="3 4">
    <name type="scientific">Sparassis crispa</name>
    <dbReference type="NCBI Taxonomy" id="139825"/>
    <lineage>
        <taxon>Eukaryota</taxon>
        <taxon>Fungi</taxon>
        <taxon>Dikarya</taxon>
        <taxon>Basidiomycota</taxon>
        <taxon>Agaricomycotina</taxon>
        <taxon>Agaricomycetes</taxon>
        <taxon>Polyporales</taxon>
        <taxon>Sparassidaceae</taxon>
        <taxon>Sparassis</taxon>
    </lineage>
</organism>
<feature type="region of interest" description="Disordered" evidence="1">
    <location>
        <begin position="279"/>
        <end position="299"/>
    </location>
</feature>
<keyword evidence="2" id="KW-0732">Signal</keyword>
<evidence type="ECO:0000256" key="2">
    <source>
        <dbReference type="SAM" id="SignalP"/>
    </source>
</evidence>
<evidence type="ECO:0000256" key="1">
    <source>
        <dbReference type="SAM" id="MobiDB-lite"/>
    </source>
</evidence>
<dbReference type="AlphaFoldDB" id="A0A401G5E2"/>
<reference evidence="3 4" key="1">
    <citation type="journal article" date="2018" name="Sci. Rep.">
        <title>Genome sequence of the cauliflower mushroom Sparassis crispa (Hanabiratake) and its association with beneficial usage.</title>
        <authorList>
            <person name="Kiyama R."/>
            <person name="Furutani Y."/>
            <person name="Kawaguchi K."/>
            <person name="Nakanishi T."/>
        </authorList>
    </citation>
    <scope>NUCLEOTIDE SEQUENCE [LARGE SCALE GENOMIC DNA]</scope>
</reference>